<comment type="caution">
    <text evidence="2">The sequence shown here is derived from an EMBL/GenBank/DDBJ whole genome shotgun (WGS) entry which is preliminary data.</text>
</comment>
<feature type="region of interest" description="Disordered" evidence="1">
    <location>
        <begin position="241"/>
        <end position="271"/>
    </location>
</feature>
<feature type="compositionally biased region" description="Basic and acidic residues" evidence="1">
    <location>
        <begin position="392"/>
        <end position="402"/>
    </location>
</feature>
<evidence type="ECO:0000256" key="1">
    <source>
        <dbReference type="SAM" id="MobiDB-lite"/>
    </source>
</evidence>
<dbReference type="EMBL" id="NBSK02000008">
    <property type="protein sequence ID" value="KAJ0191055.1"/>
    <property type="molecule type" value="Genomic_DNA"/>
</dbReference>
<name>A0A9R1UQE8_LACSA</name>
<feature type="region of interest" description="Disordered" evidence="1">
    <location>
        <begin position="1"/>
        <end position="60"/>
    </location>
</feature>
<feature type="compositionally biased region" description="Acidic residues" evidence="1">
    <location>
        <begin position="193"/>
        <end position="213"/>
    </location>
</feature>
<proteinExistence type="predicted"/>
<feature type="compositionally biased region" description="Basic and acidic residues" evidence="1">
    <location>
        <begin position="28"/>
        <end position="60"/>
    </location>
</feature>
<organism evidence="2 3">
    <name type="scientific">Lactuca sativa</name>
    <name type="common">Garden lettuce</name>
    <dbReference type="NCBI Taxonomy" id="4236"/>
    <lineage>
        <taxon>Eukaryota</taxon>
        <taxon>Viridiplantae</taxon>
        <taxon>Streptophyta</taxon>
        <taxon>Embryophyta</taxon>
        <taxon>Tracheophyta</taxon>
        <taxon>Spermatophyta</taxon>
        <taxon>Magnoliopsida</taxon>
        <taxon>eudicotyledons</taxon>
        <taxon>Gunneridae</taxon>
        <taxon>Pentapetalae</taxon>
        <taxon>asterids</taxon>
        <taxon>campanulids</taxon>
        <taxon>Asterales</taxon>
        <taxon>Asteraceae</taxon>
        <taxon>Cichorioideae</taxon>
        <taxon>Cichorieae</taxon>
        <taxon>Lactucinae</taxon>
        <taxon>Lactuca</taxon>
    </lineage>
</organism>
<feature type="region of interest" description="Disordered" evidence="1">
    <location>
        <begin position="193"/>
        <end position="216"/>
    </location>
</feature>
<evidence type="ECO:0000313" key="2">
    <source>
        <dbReference type="EMBL" id="KAJ0191055.1"/>
    </source>
</evidence>
<accession>A0A9R1UQE8</accession>
<protein>
    <submittedName>
        <fullName evidence="2">Uncharacterized protein</fullName>
    </submittedName>
</protein>
<sequence length="402" mass="45559">MFSFTRKKNKNSKENKPLKQKKSPAKTKTPEKRKLHDSDSDLKKPKKKESPIKKEKKKPMVKECYSMKNRCSPKSLLAIILRLSKQQKECSTSMGFGSMLKMKMTDIPLKLGFYILKKFDFERMVIDVEGKELKVTTQSVHDMLGIPTGGTILTQLDQWPKDDTNNIRYLETSEQEISRFGIGELNEEFVNEQDEGDTDLEDSDCDKDEDDSVETMKEKLNSRLNNAITNNEIGLEGINLTPVMGQKTNDEKEKEDKEGNGEEDNDNDGNYLLDANKVDNEGIKNDGDNNIKKGETKVKEKDGEIIENENDEEKNDDVTEETNNHGDAIVENIVDNVLGIRFSSLNSQEDEIWNDPEMKTILDNIDIGSPMTISKTNTPISQVIQDNGNSEGVHKQGREVGK</sequence>
<feature type="compositionally biased region" description="Basic residues" evidence="1">
    <location>
        <begin position="1"/>
        <end position="10"/>
    </location>
</feature>
<gene>
    <name evidence="2" type="ORF">LSAT_V11C800391100</name>
</gene>
<feature type="compositionally biased region" description="Basic residues" evidence="1">
    <location>
        <begin position="18"/>
        <end position="27"/>
    </location>
</feature>
<feature type="region of interest" description="Disordered" evidence="1">
    <location>
        <begin position="383"/>
        <end position="402"/>
    </location>
</feature>
<feature type="compositionally biased region" description="Basic and acidic residues" evidence="1">
    <location>
        <begin position="248"/>
        <end position="260"/>
    </location>
</feature>
<dbReference type="PANTHER" id="PTHR34835">
    <property type="entry name" value="OS07G0283600 PROTEIN-RELATED"/>
    <property type="match status" value="1"/>
</dbReference>
<dbReference type="AlphaFoldDB" id="A0A9R1UQE8"/>
<reference evidence="2 3" key="1">
    <citation type="journal article" date="2017" name="Nat. Commun.">
        <title>Genome assembly with in vitro proximity ligation data and whole-genome triplication in lettuce.</title>
        <authorList>
            <person name="Reyes-Chin-Wo S."/>
            <person name="Wang Z."/>
            <person name="Yang X."/>
            <person name="Kozik A."/>
            <person name="Arikit S."/>
            <person name="Song C."/>
            <person name="Xia L."/>
            <person name="Froenicke L."/>
            <person name="Lavelle D.O."/>
            <person name="Truco M.J."/>
            <person name="Xia R."/>
            <person name="Zhu S."/>
            <person name="Xu C."/>
            <person name="Xu H."/>
            <person name="Xu X."/>
            <person name="Cox K."/>
            <person name="Korf I."/>
            <person name="Meyers B.C."/>
            <person name="Michelmore R.W."/>
        </authorList>
    </citation>
    <scope>NUCLEOTIDE SEQUENCE [LARGE SCALE GENOMIC DNA]</scope>
    <source>
        <strain evidence="3">cv. Salinas</strain>
        <tissue evidence="2">Seedlings</tissue>
    </source>
</reference>
<dbReference type="Proteomes" id="UP000235145">
    <property type="component" value="Unassembled WGS sequence"/>
</dbReference>
<keyword evidence="3" id="KW-1185">Reference proteome</keyword>
<dbReference type="PANTHER" id="PTHR34835:SF90">
    <property type="entry name" value="AMINOTRANSFERASE-LIKE PLANT MOBILE DOMAIN-CONTAINING PROTEIN"/>
    <property type="match status" value="1"/>
</dbReference>
<evidence type="ECO:0000313" key="3">
    <source>
        <dbReference type="Proteomes" id="UP000235145"/>
    </source>
</evidence>